<evidence type="ECO:0000313" key="3">
    <source>
        <dbReference type="Proteomes" id="UP000679373"/>
    </source>
</evidence>
<evidence type="ECO:0000259" key="1">
    <source>
        <dbReference type="Pfam" id="PF14280"/>
    </source>
</evidence>
<gene>
    <name evidence="2" type="ORF">KEC93_21290</name>
</gene>
<dbReference type="Pfam" id="PF14280">
    <property type="entry name" value="DUF4365"/>
    <property type="match status" value="1"/>
</dbReference>
<sequence>MEATVNKIQENLDNNLTEEHTKEGISAAYVKAIANYAGFNFEQPVNDYGIDGTFSGIKVRKKGGEKRLLSDGCKLDFQLKASINVKMEKDLIKYSLESKNYNDLVDDEICTPRILIVYKLPRNKDEWIKVTENGTMFKDCAWWCYLSGLQETNNKETITIEIPRNQIFDDKSLKELMGKVKKGEIV</sequence>
<dbReference type="AlphaFoldDB" id="A0AB74VD89"/>
<dbReference type="RefSeq" id="WP_077868619.1">
    <property type="nucleotide sequence ID" value="NZ_BKAK01000058.1"/>
</dbReference>
<dbReference type="Proteomes" id="UP000679373">
    <property type="component" value="Chromosome"/>
</dbReference>
<keyword evidence="3" id="KW-1185">Reference proteome</keyword>
<dbReference type="EMBL" id="CP073653">
    <property type="protein sequence ID" value="QUN34433.1"/>
    <property type="molecule type" value="Genomic_DNA"/>
</dbReference>
<name>A0AB74VD89_CLOBE</name>
<organism evidence="2 3">
    <name type="scientific">Clostridium beijerinckii</name>
    <name type="common">Clostridium MP</name>
    <dbReference type="NCBI Taxonomy" id="1520"/>
    <lineage>
        <taxon>Bacteria</taxon>
        <taxon>Bacillati</taxon>
        <taxon>Bacillota</taxon>
        <taxon>Clostridia</taxon>
        <taxon>Eubacteriales</taxon>
        <taxon>Clostridiaceae</taxon>
        <taxon>Clostridium</taxon>
    </lineage>
</organism>
<dbReference type="GeneID" id="66347115"/>
<evidence type="ECO:0000313" key="2">
    <source>
        <dbReference type="EMBL" id="QUN34433.1"/>
    </source>
</evidence>
<proteinExistence type="predicted"/>
<feature type="domain" description="DUF4365" evidence="1">
    <location>
        <begin position="25"/>
        <end position="178"/>
    </location>
</feature>
<accession>A0AB74VD89</accession>
<protein>
    <submittedName>
        <fullName evidence="2">DUF4365 domain-containing protein</fullName>
    </submittedName>
</protein>
<reference evidence="2" key="1">
    <citation type="submission" date="2021-04" db="EMBL/GenBank/DDBJ databases">
        <title>Complete genome sequence of the type strain Clostridium beijerinckii NRRL B-598.</title>
        <authorList>
            <person name="Sedlar K."/>
            <person name="Branska B."/>
            <person name="Bezdicek M."/>
            <person name="Nykrynova M."/>
            <person name="Lengerova M."/>
            <person name="Skutkova H."/>
            <person name="Patakova P."/>
        </authorList>
    </citation>
    <scope>NUCLEOTIDE SEQUENCE</scope>
    <source>
        <strain evidence="2">DSM 791</strain>
    </source>
</reference>
<dbReference type="InterPro" id="IPR025375">
    <property type="entry name" value="DUF4365"/>
</dbReference>